<evidence type="ECO:0000256" key="3">
    <source>
        <dbReference type="ARBA" id="ARBA00022512"/>
    </source>
</evidence>
<gene>
    <name evidence="8" type="ORF">JR316_010911</name>
</gene>
<keyword evidence="4 7" id="KW-0964">Secreted</keyword>
<accession>A0A8H8CGT0</accession>
<dbReference type="InterPro" id="IPR001338">
    <property type="entry name" value="Class_I_Hydrophobin"/>
</dbReference>
<name>A0A8H8CGT0_PSICU</name>
<feature type="chain" id="PRO_5034423565" description="Hydrophobin" evidence="7">
    <location>
        <begin position="20"/>
        <end position="113"/>
    </location>
</feature>
<comment type="subcellular location">
    <subcellularLocation>
        <location evidence="1 7">Secreted</location>
        <location evidence="1 7">Cell wall</location>
    </subcellularLocation>
</comment>
<evidence type="ECO:0000256" key="4">
    <source>
        <dbReference type="ARBA" id="ARBA00022525"/>
    </source>
</evidence>
<dbReference type="CDD" id="cd23507">
    <property type="entry name" value="hydrophobin_I"/>
    <property type="match status" value="1"/>
</dbReference>
<comment type="caution">
    <text evidence="8">The sequence shown here is derived from an EMBL/GenBank/DDBJ whole genome shotgun (WGS) entry which is preliminary data.</text>
</comment>
<evidence type="ECO:0000256" key="7">
    <source>
        <dbReference type="RuleBase" id="RU365009"/>
    </source>
</evidence>
<dbReference type="AlphaFoldDB" id="A0A8H8CGT0"/>
<evidence type="ECO:0000256" key="5">
    <source>
        <dbReference type="ARBA" id="ARBA00022729"/>
    </source>
</evidence>
<evidence type="ECO:0000313" key="8">
    <source>
        <dbReference type="EMBL" id="KAG5164405.1"/>
    </source>
</evidence>
<organism evidence="8">
    <name type="scientific">Psilocybe cubensis</name>
    <name type="common">Psychedelic mushroom</name>
    <name type="synonym">Stropharia cubensis</name>
    <dbReference type="NCBI Taxonomy" id="181762"/>
    <lineage>
        <taxon>Eukaryota</taxon>
        <taxon>Fungi</taxon>
        <taxon>Dikarya</taxon>
        <taxon>Basidiomycota</taxon>
        <taxon>Agaricomycotina</taxon>
        <taxon>Agaricomycetes</taxon>
        <taxon>Agaricomycetidae</taxon>
        <taxon>Agaricales</taxon>
        <taxon>Agaricineae</taxon>
        <taxon>Strophariaceae</taxon>
        <taxon>Psilocybe</taxon>
    </lineage>
</organism>
<sequence length="113" mass="11317">MFSKVAILAAASMAVFVAAAPTGSSGDIQDSCNTGAVQCCNQSFSSDSSEANLLRTLLGVVLGPVTGQIGLQCTPLSVLAVSGNSCSSQPVCCTDNTFNGLINVGCTPINVNL</sequence>
<dbReference type="GO" id="GO:0005199">
    <property type="term" value="F:structural constituent of cell wall"/>
    <property type="evidence" value="ECO:0007669"/>
    <property type="project" value="InterPro"/>
</dbReference>
<keyword evidence="3 7" id="KW-0134">Cell wall</keyword>
<evidence type="ECO:0000256" key="1">
    <source>
        <dbReference type="ARBA" id="ARBA00004191"/>
    </source>
</evidence>
<dbReference type="PROSITE" id="PS00956">
    <property type="entry name" value="HYDROPHOBIN"/>
    <property type="match status" value="1"/>
</dbReference>
<dbReference type="SMART" id="SM00075">
    <property type="entry name" value="HYDRO"/>
    <property type="match status" value="1"/>
</dbReference>
<keyword evidence="5 7" id="KW-0732">Signal</keyword>
<proteinExistence type="inferred from homology"/>
<dbReference type="OrthoDB" id="4225815at2759"/>
<keyword evidence="6 7" id="KW-1015">Disulfide bond</keyword>
<reference evidence="8" key="1">
    <citation type="submission" date="2021-02" db="EMBL/GenBank/DDBJ databases">
        <title>Psilocybe cubensis genome.</title>
        <authorList>
            <person name="Mckernan K.J."/>
            <person name="Crawford S."/>
            <person name="Trippe A."/>
            <person name="Kane L.T."/>
            <person name="Mclaughlin S."/>
        </authorList>
    </citation>
    <scope>NUCLEOTIDE SEQUENCE [LARGE SCALE GENOMIC DNA]</scope>
    <source>
        <strain evidence="8">MGC-MH-2018</strain>
    </source>
</reference>
<dbReference type="Pfam" id="PF01185">
    <property type="entry name" value="Hydrophobin"/>
    <property type="match status" value="1"/>
</dbReference>
<comment type="similarity">
    <text evidence="2 7">Belongs to the fungal hydrophobin family.</text>
</comment>
<dbReference type="InterPro" id="IPR019778">
    <property type="entry name" value="Class_I_Hydrophobin_CS"/>
</dbReference>
<dbReference type="EMBL" id="JAFIQS010000012">
    <property type="protein sequence ID" value="KAG5164405.1"/>
    <property type="molecule type" value="Genomic_DNA"/>
</dbReference>
<feature type="signal peptide" evidence="7">
    <location>
        <begin position="1"/>
        <end position="19"/>
    </location>
</feature>
<protein>
    <recommendedName>
        <fullName evidence="7">Hydrophobin</fullName>
    </recommendedName>
</protein>
<dbReference type="GO" id="GO:0009277">
    <property type="term" value="C:fungal-type cell wall"/>
    <property type="evidence" value="ECO:0007669"/>
    <property type="project" value="InterPro"/>
</dbReference>
<evidence type="ECO:0000256" key="6">
    <source>
        <dbReference type="ARBA" id="ARBA00023157"/>
    </source>
</evidence>
<evidence type="ECO:0000256" key="2">
    <source>
        <dbReference type="ARBA" id="ARBA00010446"/>
    </source>
</evidence>